<keyword evidence="2" id="KW-0132">Cell division</keyword>
<dbReference type="InterPro" id="IPR033010">
    <property type="entry name" value="Cdc20/Fizzy"/>
</dbReference>
<keyword evidence="9" id="KW-1185">Reference proteome</keyword>
<evidence type="ECO:0000313" key="8">
    <source>
        <dbReference type="EMBL" id="KAJ1351431.1"/>
    </source>
</evidence>
<keyword evidence="4" id="KW-0498">Mitosis</keyword>
<evidence type="ECO:0000256" key="4">
    <source>
        <dbReference type="ARBA" id="ARBA00022776"/>
    </source>
</evidence>
<gene>
    <name evidence="8" type="ORF">KIN20_007430</name>
</gene>
<dbReference type="InterPro" id="IPR001680">
    <property type="entry name" value="WD40_rpt"/>
</dbReference>
<dbReference type="GO" id="GO:0010997">
    <property type="term" value="F:anaphase-promoting complex binding"/>
    <property type="evidence" value="ECO:0007669"/>
    <property type="project" value="InterPro"/>
</dbReference>
<evidence type="ECO:0000256" key="2">
    <source>
        <dbReference type="ARBA" id="ARBA00022618"/>
    </source>
</evidence>
<dbReference type="GO" id="GO:0051301">
    <property type="term" value="P:cell division"/>
    <property type="evidence" value="ECO:0007669"/>
    <property type="project" value="UniProtKB-KW"/>
</dbReference>
<evidence type="ECO:0000256" key="1">
    <source>
        <dbReference type="ARBA" id="ARBA00022574"/>
    </source>
</evidence>
<dbReference type="GO" id="GO:0031145">
    <property type="term" value="P:anaphase-promoting complex-dependent catabolic process"/>
    <property type="evidence" value="ECO:0007669"/>
    <property type="project" value="TreeGrafter"/>
</dbReference>
<dbReference type="GO" id="GO:0005680">
    <property type="term" value="C:anaphase-promoting complex"/>
    <property type="evidence" value="ECO:0007669"/>
    <property type="project" value="TreeGrafter"/>
</dbReference>
<evidence type="ECO:0000259" key="7">
    <source>
        <dbReference type="Pfam" id="PF12894"/>
    </source>
</evidence>
<dbReference type="InterPro" id="IPR024977">
    <property type="entry name" value="Apc4-like_WD40_dom"/>
</dbReference>
<organism evidence="8 9">
    <name type="scientific">Parelaphostrongylus tenuis</name>
    <name type="common">Meningeal worm</name>
    <dbReference type="NCBI Taxonomy" id="148309"/>
    <lineage>
        <taxon>Eukaryota</taxon>
        <taxon>Metazoa</taxon>
        <taxon>Ecdysozoa</taxon>
        <taxon>Nematoda</taxon>
        <taxon>Chromadorea</taxon>
        <taxon>Rhabditida</taxon>
        <taxon>Rhabditina</taxon>
        <taxon>Rhabditomorpha</taxon>
        <taxon>Strongyloidea</taxon>
        <taxon>Metastrongylidae</taxon>
        <taxon>Parelaphostrongylus</taxon>
    </lineage>
</organism>
<dbReference type="Pfam" id="PF12894">
    <property type="entry name" value="ANAPC4_WD40"/>
    <property type="match status" value="1"/>
</dbReference>
<feature type="compositionally biased region" description="Polar residues" evidence="6">
    <location>
        <begin position="19"/>
        <end position="28"/>
    </location>
</feature>
<dbReference type="EMBL" id="JAHQIW010001072">
    <property type="protein sequence ID" value="KAJ1351431.1"/>
    <property type="molecule type" value="Genomic_DNA"/>
</dbReference>
<proteinExistence type="predicted"/>
<feature type="domain" description="Anaphase-promoting complex subunit 4-like WD40" evidence="7">
    <location>
        <begin position="152"/>
        <end position="192"/>
    </location>
</feature>
<keyword evidence="3" id="KW-0677">Repeat</keyword>
<comment type="caution">
    <text evidence="8">The sequence shown here is derived from an EMBL/GenBank/DDBJ whole genome shotgun (WGS) entry which is preliminary data.</text>
</comment>
<feature type="region of interest" description="Disordered" evidence="6">
    <location>
        <begin position="19"/>
        <end position="39"/>
    </location>
</feature>
<evidence type="ECO:0000256" key="6">
    <source>
        <dbReference type="SAM" id="MobiDB-lite"/>
    </source>
</evidence>
<dbReference type="GO" id="GO:1905786">
    <property type="term" value="P:positive regulation of anaphase-promoting complex-dependent catabolic process"/>
    <property type="evidence" value="ECO:0007669"/>
    <property type="project" value="TreeGrafter"/>
</dbReference>
<accession>A0AAD5QM14</accession>
<dbReference type="GO" id="GO:1990757">
    <property type="term" value="F:ubiquitin ligase activator activity"/>
    <property type="evidence" value="ECO:0007669"/>
    <property type="project" value="TreeGrafter"/>
</dbReference>
<dbReference type="SMART" id="SM00320">
    <property type="entry name" value="WD40"/>
    <property type="match status" value="2"/>
</dbReference>
<dbReference type="InterPro" id="IPR015943">
    <property type="entry name" value="WD40/YVTN_repeat-like_dom_sf"/>
</dbReference>
<dbReference type="Proteomes" id="UP001196413">
    <property type="component" value="Unassembled WGS sequence"/>
</dbReference>
<keyword evidence="1" id="KW-0853">WD repeat</keyword>
<dbReference type="AlphaFoldDB" id="A0AAD5QM14"/>
<dbReference type="Gene3D" id="2.130.10.10">
    <property type="entry name" value="YVTN repeat-like/Quinoprotein amine dehydrogenase"/>
    <property type="match status" value="1"/>
</dbReference>
<sequence length="270" mass="30246">MSEQELDLANYLMSQPADSAFNTSNSAPVTPAKSPRSYEREELKRMMRVKSAGNLTDVGEEDRIWCYKKTLAPLPAVGHLNQAKVLYSTCIQPVSAIKKATRHIPQHPERVLDAPDFKDDYYMNVLDWSSCGVVAVALSYTLYLWNADTGEIQLLFELDESNEMNLITGVKWSLDGKFLAVGFKDGSLKLYDPLRPLSSTNGKLELTDDETTSTVSMRCAFMAWSSCFGRLSIGTNHSSRRPCIPTCHWSLGWSRSGSCWFTLVPQIRPS</sequence>
<keyword evidence="5" id="KW-0131">Cell cycle</keyword>
<dbReference type="PANTHER" id="PTHR19918:SF8">
    <property type="entry name" value="FI02843P"/>
    <property type="match status" value="1"/>
</dbReference>
<name>A0AAD5QM14_PARTN</name>
<evidence type="ECO:0000256" key="5">
    <source>
        <dbReference type="ARBA" id="ARBA00023306"/>
    </source>
</evidence>
<reference evidence="8" key="1">
    <citation type="submission" date="2021-06" db="EMBL/GenBank/DDBJ databases">
        <title>Parelaphostrongylus tenuis whole genome reference sequence.</title>
        <authorList>
            <person name="Garwood T.J."/>
            <person name="Larsen P.A."/>
            <person name="Fountain-Jones N.M."/>
            <person name="Garbe J.R."/>
            <person name="Macchietto M.G."/>
            <person name="Kania S.A."/>
            <person name="Gerhold R.W."/>
            <person name="Richards J.E."/>
            <person name="Wolf T.M."/>
        </authorList>
    </citation>
    <scope>NUCLEOTIDE SEQUENCE</scope>
    <source>
        <strain evidence="8">MNPRO001-30</strain>
        <tissue evidence="8">Meninges</tissue>
    </source>
</reference>
<dbReference type="PANTHER" id="PTHR19918">
    <property type="entry name" value="CELL DIVISION CYCLE 20 CDC20 FIZZY -RELATED"/>
    <property type="match status" value="1"/>
</dbReference>
<dbReference type="SUPFAM" id="SSF117289">
    <property type="entry name" value="Nucleoporin domain"/>
    <property type="match status" value="1"/>
</dbReference>
<evidence type="ECO:0000256" key="3">
    <source>
        <dbReference type="ARBA" id="ARBA00022737"/>
    </source>
</evidence>
<evidence type="ECO:0000313" key="9">
    <source>
        <dbReference type="Proteomes" id="UP001196413"/>
    </source>
</evidence>
<protein>
    <recommendedName>
        <fullName evidence="7">Anaphase-promoting complex subunit 4-like WD40 domain-containing protein</fullName>
    </recommendedName>
</protein>